<protein>
    <recommendedName>
        <fullName evidence="6">Phosphatase tensin-type domain-containing protein</fullName>
    </recommendedName>
</protein>
<dbReference type="EMBL" id="CM012440">
    <property type="protein sequence ID" value="RVE73726.1"/>
    <property type="molecule type" value="Genomic_DNA"/>
</dbReference>
<dbReference type="PANTHER" id="PTHR45734:SF5">
    <property type="entry name" value="TENSIN-3"/>
    <property type="match status" value="1"/>
</dbReference>
<dbReference type="Gene3D" id="2.60.40.1110">
    <property type="match status" value="1"/>
</dbReference>
<dbReference type="Pfam" id="PF10409">
    <property type="entry name" value="PTEN_C2"/>
    <property type="match status" value="1"/>
</dbReference>
<evidence type="ECO:0000313" key="5">
    <source>
        <dbReference type="Proteomes" id="UP000283210"/>
    </source>
</evidence>
<dbReference type="Proteomes" id="UP000283210">
    <property type="component" value="Chromosome 4"/>
</dbReference>
<feature type="region of interest" description="Disordered" evidence="1">
    <location>
        <begin position="620"/>
        <end position="682"/>
    </location>
</feature>
<feature type="domain" description="Phosphatase tensin-type" evidence="2">
    <location>
        <begin position="1"/>
        <end position="170"/>
    </location>
</feature>
<dbReference type="AlphaFoldDB" id="A0A3S2PHC4"/>
<dbReference type="InterPro" id="IPR029021">
    <property type="entry name" value="Prot-tyrosine_phosphatase-like"/>
</dbReference>
<reference evidence="4 5" key="1">
    <citation type="submission" date="2018-11" db="EMBL/GenBank/DDBJ databases">
        <authorList>
            <person name="Lopez-Roques C."/>
            <person name="Donnadieu C."/>
            <person name="Bouchez O."/>
            <person name="Klopp C."/>
            <person name="Cabau C."/>
            <person name="Zahm M."/>
        </authorList>
    </citation>
    <scope>NUCLEOTIDE SEQUENCE [LARGE SCALE GENOMIC DNA]</scope>
    <source>
        <strain evidence="4">RS831</strain>
        <tissue evidence="4">Whole body</tissue>
    </source>
</reference>
<dbReference type="SMART" id="SM01326">
    <property type="entry name" value="PTEN_C2"/>
    <property type="match status" value="1"/>
</dbReference>
<feature type="compositionally biased region" description="Low complexity" evidence="1">
    <location>
        <begin position="388"/>
        <end position="413"/>
    </location>
</feature>
<dbReference type="SUPFAM" id="SSF52799">
    <property type="entry name" value="(Phosphotyrosine protein) phosphatases II"/>
    <property type="match status" value="1"/>
</dbReference>
<feature type="compositionally biased region" description="Polar residues" evidence="1">
    <location>
        <begin position="665"/>
        <end position="682"/>
    </location>
</feature>
<gene>
    <name evidence="4" type="ORF">OJAV_G00033890</name>
</gene>
<evidence type="ECO:0008006" key="6">
    <source>
        <dbReference type="Google" id="ProtNLM"/>
    </source>
</evidence>
<feature type="region of interest" description="Disordered" evidence="1">
    <location>
        <begin position="484"/>
        <end position="557"/>
    </location>
</feature>
<feature type="domain" description="C2 tensin-type" evidence="3">
    <location>
        <begin position="175"/>
        <end position="319"/>
    </location>
</feature>
<dbReference type="InterPro" id="IPR035892">
    <property type="entry name" value="C2_domain_sf"/>
</dbReference>
<dbReference type="Gene3D" id="3.90.190.10">
    <property type="entry name" value="Protein tyrosine phosphatase superfamily"/>
    <property type="match status" value="1"/>
</dbReference>
<name>A0A3S2PHC4_ORYJA</name>
<dbReference type="InterPro" id="IPR029023">
    <property type="entry name" value="Tensin_phosphatase"/>
</dbReference>
<feature type="region of interest" description="Disordered" evidence="1">
    <location>
        <begin position="356"/>
        <end position="435"/>
    </location>
</feature>
<dbReference type="OrthoDB" id="6273691at2759"/>
<dbReference type="InterPro" id="IPR014020">
    <property type="entry name" value="Tensin_C2-dom"/>
</dbReference>
<dbReference type="GO" id="GO:0005925">
    <property type="term" value="C:focal adhesion"/>
    <property type="evidence" value="ECO:0007669"/>
    <property type="project" value="TreeGrafter"/>
</dbReference>
<evidence type="ECO:0000256" key="1">
    <source>
        <dbReference type="SAM" id="MobiDB-lite"/>
    </source>
</evidence>
<dbReference type="PANTHER" id="PTHR45734">
    <property type="entry name" value="TENSIN"/>
    <property type="match status" value="1"/>
</dbReference>
<proteinExistence type="predicted"/>
<dbReference type="PROSITE" id="PS51182">
    <property type="entry name" value="C2_TENSIN"/>
    <property type="match status" value="1"/>
</dbReference>
<organism evidence="4 5">
    <name type="scientific">Oryzias javanicus</name>
    <name type="common">Javanese ricefish</name>
    <name type="synonym">Aplocheilus javanicus</name>
    <dbReference type="NCBI Taxonomy" id="123683"/>
    <lineage>
        <taxon>Eukaryota</taxon>
        <taxon>Metazoa</taxon>
        <taxon>Chordata</taxon>
        <taxon>Craniata</taxon>
        <taxon>Vertebrata</taxon>
        <taxon>Euteleostomi</taxon>
        <taxon>Actinopterygii</taxon>
        <taxon>Neopterygii</taxon>
        <taxon>Teleostei</taxon>
        <taxon>Neoteleostei</taxon>
        <taxon>Acanthomorphata</taxon>
        <taxon>Ovalentaria</taxon>
        <taxon>Atherinomorphae</taxon>
        <taxon>Beloniformes</taxon>
        <taxon>Adrianichthyidae</taxon>
        <taxon>Oryziinae</taxon>
        <taxon>Oryzias</taxon>
    </lineage>
</organism>
<dbReference type="InterPro" id="IPR051484">
    <property type="entry name" value="Tensin_PTEN_phosphatase"/>
</dbReference>
<evidence type="ECO:0000313" key="4">
    <source>
        <dbReference type="EMBL" id="RVE73726.1"/>
    </source>
</evidence>
<feature type="compositionally biased region" description="Basic and acidic residues" evidence="1">
    <location>
        <begin position="527"/>
        <end position="536"/>
    </location>
</feature>
<evidence type="ECO:0000259" key="2">
    <source>
        <dbReference type="PROSITE" id="PS51181"/>
    </source>
</evidence>
<reference evidence="4 5" key="2">
    <citation type="submission" date="2019-01" db="EMBL/GenBank/DDBJ databases">
        <title>A chromosome length genome reference of the Java medaka (oryzias javanicus).</title>
        <authorList>
            <person name="Herpin A."/>
            <person name="Takehana Y."/>
            <person name="Naruse K."/>
            <person name="Ansai S."/>
            <person name="Kawaguchi M."/>
        </authorList>
    </citation>
    <scope>NUCLEOTIDE SEQUENCE [LARGE SCALE GENOMIC DNA]</scope>
    <source>
        <strain evidence="4">RS831</strain>
        <tissue evidence="4">Whole body</tissue>
    </source>
</reference>
<dbReference type="SUPFAM" id="SSF49562">
    <property type="entry name" value="C2 domain (Calcium/lipid-binding domain, CaLB)"/>
    <property type="match status" value="1"/>
</dbReference>
<keyword evidence="5" id="KW-1185">Reference proteome</keyword>
<sequence>MEERGQIYLTYITERIISISCPRGFPEDVYLHNLQEVIPMLQSKHGYNYMLINLSQRHDTLTQMNHKVLDTGWLDPLVPGLDQILYVCREMENWLQADPKHVLVLHCRGGKGLLGVLVASYIHFSNMSASADLSLDHFAMRRFYKDKLSIEMTPSQKRYAWTLGSVLTGGLKMRFSPCFLLCVVLHGLPKIHPDGGCCLFLRVYQSLQAVCTSPVYHANAAQTDRLYFVLQPAQLLNGDITVVSYNKNSWSGSRQVVFRLQFHTGIIAGHTLSFSKADLDCACEAGLLGVHLNQLWSGVRCADSLFPDDGKLELLFSESPERFAGRELWHNGPTVSVDYDTLDPLVRRDSYQDMSGLQTGFPHFPEPGNGSLRRRLRKKSREEGAFQSSSPSSPGRSDRAPSASSDSGLSVASQGLSGARQRGEATQDKGTLSGKLIFRADPDPAQALMEVMAQLALSSGAEAGVTINGKSSSERETDILDDEDEAEHAVDGPSSGSGCSLSSEKLTENSTGRWVRQHLAPSASDCLPEKDKERTTKTNKQRPPHLFGPHTPPQGLSSREVVHTVSVDGFKDHTLTTSLGQEEELAALTSDVDESIEQLNQLILDLDPTFVPVPTSLSPLSRTTSLQSNGLSHKGSSHRSGWRQQKQITDVTDYAGPHSPRWSPGVQSLRGSAASNLPSHHR</sequence>
<feature type="compositionally biased region" description="Low complexity" evidence="1">
    <location>
        <begin position="492"/>
        <end position="503"/>
    </location>
</feature>
<accession>A0A3S2PHC4</accession>
<dbReference type="PROSITE" id="PS51181">
    <property type="entry name" value="PPASE_TENSIN"/>
    <property type="match status" value="1"/>
</dbReference>
<evidence type="ECO:0000259" key="3">
    <source>
        <dbReference type="PROSITE" id="PS51182"/>
    </source>
</evidence>